<name>A0A2S3ZZZ4_ARTGL</name>
<sequence>MLKFYVTLQTLFIAGADRLKGDNEKGATAVEYGIMVALIAAVIVGIVATLGTEIRTAFTTVVNALP</sequence>
<protein>
    <submittedName>
        <fullName evidence="2">Flp family type IVb pilin</fullName>
    </submittedName>
</protein>
<dbReference type="RefSeq" id="WP_103464263.1">
    <property type="nucleotide sequence ID" value="NZ_PPXB01000002.1"/>
</dbReference>
<dbReference type="OrthoDB" id="5121461at2"/>
<accession>A0A2S3ZZZ4</accession>
<evidence type="ECO:0000313" key="3">
    <source>
        <dbReference type="Proteomes" id="UP000237061"/>
    </source>
</evidence>
<keyword evidence="1" id="KW-1133">Transmembrane helix</keyword>
<dbReference type="Proteomes" id="UP000237061">
    <property type="component" value="Unassembled WGS sequence"/>
</dbReference>
<dbReference type="AlphaFoldDB" id="A0A2S3ZZZ4"/>
<comment type="caution">
    <text evidence="2">The sequence shown here is derived from an EMBL/GenBank/DDBJ whole genome shotgun (WGS) entry which is preliminary data.</text>
</comment>
<dbReference type="Pfam" id="PF04964">
    <property type="entry name" value="Flp_Fap"/>
    <property type="match status" value="1"/>
</dbReference>
<evidence type="ECO:0000256" key="1">
    <source>
        <dbReference type="SAM" id="Phobius"/>
    </source>
</evidence>
<reference evidence="2 3" key="1">
    <citation type="submission" date="2018-01" db="EMBL/GenBank/DDBJ databases">
        <title>Arthrobacter sp. nov., from glaciers in China.</title>
        <authorList>
            <person name="Liu Q."/>
            <person name="Xin Y.-H."/>
        </authorList>
    </citation>
    <scope>NUCLEOTIDE SEQUENCE [LARGE SCALE GENOMIC DNA]</scope>
    <source>
        <strain evidence="2 3">HLT2-12-2</strain>
    </source>
</reference>
<evidence type="ECO:0000313" key="2">
    <source>
        <dbReference type="EMBL" id="POH74856.1"/>
    </source>
</evidence>
<dbReference type="InterPro" id="IPR007047">
    <property type="entry name" value="Flp_Fap"/>
</dbReference>
<gene>
    <name evidence="2" type="ORF">CVS27_03025</name>
</gene>
<organism evidence="2 3">
    <name type="scientific">Arthrobacter glacialis</name>
    <dbReference type="NCBI Taxonomy" id="1664"/>
    <lineage>
        <taxon>Bacteria</taxon>
        <taxon>Bacillati</taxon>
        <taxon>Actinomycetota</taxon>
        <taxon>Actinomycetes</taxon>
        <taxon>Micrococcales</taxon>
        <taxon>Micrococcaceae</taxon>
        <taxon>Arthrobacter</taxon>
    </lineage>
</organism>
<proteinExistence type="predicted"/>
<dbReference type="EMBL" id="PPXC01000002">
    <property type="protein sequence ID" value="POH74856.1"/>
    <property type="molecule type" value="Genomic_DNA"/>
</dbReference>
<keyword evidence="1" id="KW-0472">Membrane</keyword>
<feature type="transmembrane region" description="Helical" evidence="1">
    <location>
        <begin position="32"/>
        <end position="50"/>
    </location>
</feature>
<keyword evidence="1" id="KW-0812">Transmembrane</keyword>
<keyword evidence="3" id="KW-1185">Reference proteome</keyword>